<evidence type="ECO:0000256" key="3">
    <source>
        <dbReference type="ARBA" id="ARBA00022737"/>
    </source>
</evidence>
<feature type="domain" description="PDZ" evidence="4">
    <location>
        <begin position="42"/>
        <end position="123"/>
    </location>
</feature>
<dbReference type="Pfam" id="PF17820">
    <property type="entry name" value="PDZ_6"/>
    <property type="match status" value="1"/>
</dbReference>
<dbReference type="GO" id="GO:0072659">
    <property type="term" value="P:protein localization to plasma membrane"/>
    <property type="evidence" value="ECO:0007669"/>
    <property type="project" value="TreeGrafter"/>
</dbReference>
<feature type="domain" description="PDZ" evidence="4">
    <location>
        <begin position="348"/>
        <end position="398"/>
    </location>
</feature>
<keyword evidence="3" id="KW-0677">Repeat</keyword>
<dbReference type="PANTHER" id="PTHR14191">
    <property type="entry name" value="PDZ DOMAIN CONTAINING PROTEIN"/>
    <property type="match status" value="1"/>
</dbReference>
<dbReference type="SUPFAM" id="SSF50156">
    <property type="entry name" value="PDZ domain-like"/>
    <property type="match status" value="3"/>
</dbReference>
<proteinExistence type="predicted"/>
<evidence type="ECO:0000256" key="2">
    <source>
        <dbReference type="ARBA" id="ARBA00022475"/>
    </source>
</evidence>
<feature type="domain" description="PDZ" evidence="4">
    <location>
        <begin position="152"/>
        <end position="233"/>
    </location>
</feature>
<dbReference type="InterPro" id="IPR036034">
    <property type="entry name" value="PDZ_sf"/>
</dbReference>
<dbReference type="GO" id="GO:0016324">
    <property type="term" value="C:apical plasma membrane"/>
    <property type="evidence" value="ECO:0007669"/>
    <property type="project" value="TreeGrafter"/>
</dbReference>
<keyword evidence="2" id="KW-1003">Cell membrane</keyword>
<protein>
    <submittedName>
        <fullName evidence="5">PDZ domain containing 3a</fullName>
    </submittedName>
</protein>
<dbReference type="PROSITE" id="PS50106">
    <property type="entry name" value="PDZ"/>
    <property type="match status" value="3"/>
</dbReference>
<dbReference type="GO" id="GO:0043495">
    <property type="term" value="F:protein-membrane adaptor activity"/>
    <property type="evidence" value="ECO:0007669"/>
    <property type="project" value="TreeGrafter"/>
</dbReference>
<evidence type="ECO:0000313" key="6">
    <source>
        <dbReference type="Proteomes" id="UP000265020"/>
    </source>
</evidence>
<keyword evidence="6" id="KW-1185">Reference proteome</keyword>
<reference evidence="5" key="1">
    <citation type="submission" date="2025-08" db="UniProtKB">
        <authorList>
            <consortium name="Ensembl"/>
        </authorList>
    </citation>
    <scope>IDENTIFICATION</scope>
</reference>
<name>A0A3Q2E0F4_CYPVA</name>
<dbReference type="GO" id="GO:0005102">
    <property type="term" value="F:signaling receptor binding"/>
    <property type="evidence" value="ECO:0007669"/>
    <property type="project" value="TreeGrafter"/>
</dbReference>
<dbReference type="AlphaFoldDB" id="A0A3Q2E0F4"/>
<reference evidence="5" key="2">
    <citation type="submission" date="2025-09" db="UniProtKB">
        <authorList>
            <consortium name="Ensembl"/>
        </authorList>
    </citation>
    <scope>IDENTIFICATION</scope>
</reference>
<organism evidence="5 6">
    <name type="scientific">Cyprinodon variegatus</name>
    <name type="common">Sheepshead minnow</name>
    <dbReference type="NCBI Taxonomy" id="28743"/>
    <lineage>
        <taxon>Eukaryota</taxon>
        <taxon>Metazoa</taxon>
        <taxon>Chordata</taxon>
        <taxon>Craniata</taxon>
        <taxon>Vertebrata</taxon>
        <taxon>Euteleostomi</taxon>
        <taxon>Actinopterygii</taxon>
        <taxon>Neopterygii</taxon>
        <taxon>Teleostei</taxon>
        <taxon>Neoteleostei</taxon>
        <taxon>Acanthomorphata</taxon>
        <taxon>Ovalentaria</taxon>
        <taxon>Atherinomorphae</taxon>
        <taxon>Cyprinodontiformes</taxon>
        <taxon>Cyprinodontidae</taxon>
        <taxon>Cyprinodon</taxon>
    </lineage>
</organism>
<dbReference type="CDD" id="cd06768">
    <property type="entry name" value="PDZ_NHERF-like"/>
    <property type="match status" value="1"/>
</dbReference>
<dbReference type="GeneTree" id="ENSGT00950000182849"/>
<dbReference type="Ensembl" id="ENSCVAT00000001137.1">
    <property type="protein sequence ID" value="ENSCVAP00000025648.1"/>
    <property type="gene ID" value="ENSCVAG00000010613.1"/>
</dbReference>
<sequence>VETTEYISRLVDFTFNPKEGIDNPALIITDDFEPDVCMAPHLCQLKRVEGQSFGFQLHMEQNKHGIVIGDVEPWSPAQRSGLRGGERLLEVNETYVGNMDFLKVVRKIQSCGLHLFLLVLRKEEYEQAVLMDVDLQQLARASKGDGWTRPRLCHIVKHPEHGLGMTIIPITGQRGRYMLSTVTDGPAEKAGVRFGDILIWINGVSVSTLTNTTLNKTVRKSGNSVTVLVIDGTSESSYLRRKMPILPVLAESFNLPYSAKNMHLLKRPNGYGFLLRQERVEAPKKTVEAGFRRWLTELIVNHSCSKTVLKFQFSRVGVLQHLNRNVKLPHYLTTSLFFFLMCGDPAHVLREVDAGSAAEDAGMEDGELLLAVNGEPVETLEHEDIVKLIRDSGDKSVLLKNSCKTAKSSQKVQQIKNRTDRTE</sequence>
<evidence type="ECO:0000313" key="5">
    <source>
        <dbReference type="Ensembl" id="ENSCVAP00000025648.1"/>
    </source>
</evidence>
<dbReference type="PANTHER" id="PTHR14191:SF20">
    <property type="entry name" value="NA(+)_H(+) EXCHANGE REGULATORY COFACTOR NHE-RF4"/>
    <property type="match status" value="1"/>
</dbReference>
<dbReference type="Pfam" id="PF00595">
    <property type="entry name" value="PDZ"/>
    <property type="match status" value="2"/>
</dbReference>
<dbReference type="Proteomes" id="UP000265020">
    <property type="component" value="Unassembled WGS sequence"/>
</dbReference>
<dbReference type="InterPro" id="IPR051067">
    <property type="entry name" value="NHER"/>
</dbReference>
<evidence type="ECO:0000259" key="4">
    <source>
        <dbReference type="PROSITE" id="PS50106"/>
    </source>
</evidence>
<dbReference type="InterPro" id="IPR041489">
    <property type="entry name" value="PDZ_6"/>
</dbReference>
<keyword evidence="2" id="KW-0472">Membrane</keyword>
<dbReference type="SMART" id="SM00228">
    <property type="entry name" value="PDZ"/>
    <property type="match status" value="3"/>
</dbReference>
<comment type="subcellular location">
    <subcellularLocation>
        <location evidence="1">Cell membrane</location>
    </subcellularLocation>
</comment>
<accession>A0A3Q2E0F4</accession>
<dbReference type="Gene3D" id="2.30.42.10">
    <property type="match status" value="3"/>
</dbReference>
<dbReference type="InterPro" id="IPR001478">
    <property type="entry name" value="PDZ"/>
</dbReference>
<evidence type="ECO:0000256" key="1">
    <source>
        <dbReference type="ARBA" id="ARBA00004236"/>
    </source>
</evidence>